<evidence type="ECO:0000313" key="3">
    <source>
        <dbReference type="Proteomes" id="UP000887222"/>
    </source>
</evidence>
<name>A0ABQ4Q1Q8_9BURK</name>
<gene>
    <name evidence="2" type="ORF">NCCP691_11350</name>
</gene>
<reference evidence="2 3" key="1">
    <citation type="journal article" date="2022" name="Int. J. Syst. Evol. Microbiol.">
        <title>Noviherbaspirillum aridicola sp. nov., isolated from an arid soil in Pakistan.</title>
        <authorList>
            <person name="Khan I.U."/>
            <person name="Saqib M."/>
            <person name="Amin A."/>
            <person name="Hussain F."/>
            <person name="Li L."/>
            <person name="Liu Y.H."/>
            <person name="Fang B.Z."/>
            <person name="Ahmed I."/>
            <person name="Li W.J."/>
        </authorList>
    </citation>
    <scope>NUCLEOTIDE SEQUENCE [LARGE SCALE GENOMIC DNA]</scope>
    <source>
        <strain evidence="2 3">NCCP-691</strain>
    </source>
</reference>
<keyword evidence="1" id="KW-0812">Transmembrane</keyword>
<keyword evidence="1" id="KW-1133">Transmembrane helix</keyword>
<evidence type="ECO:0000256" key="1">
    <source>
        <dbReference type="SAM" id="Phobius"/>
    </source>
</evidence>
<sequence length="72" mass="7441">MTIIIIALLHAVPVLIAATWFKTKSAVFITAALMAVFGFATGGPAYGFIDLLGTSVGVWLSLKMVGGGREAS</sequence>
<accession>A0ABQ4Q1Q8</accession>
<comment type="caution">
    <text evidence="2">The sequence shown here is derived from an EMBL/GenBank/DDBJ whole genome shotgun (WGS) entry which is preliminary data.</text>
</comment>
<protein>
    <submittedName>
        <fullName evidence="2">Uncharacterized protein</fullName>
    </submittedName>
</protein>
<evidence type="ECO:0000313" key="2">
    <source>
        <dbReference type="EMBL" id="GIZ51121.1"/>
    </source>
</evidence>
<dbReference type="RefSeq" id="WP_220807295.1">
    <property type="nucleotide sequence ID" value="NZ_BPMK01000004.1"/>
</dbReference>
<organism evidence="2 3">
    <name type="scientific">Noviherbaspirillum aridicola</name>
    <dbReference type="NCBI Taxonomy" id="2849687"/>
    <lineage>
        <taxon>Bacteria</taxon>
        <taxon>Pseudomonadati</taxon>
        <taxon>Pseudomonadota</taxon>
        <taxon>Betaproteobacteria</taxon>
        <taxon>Burkholderiales</taxon>
        <taxon>Oxalobacteraceae</taxon>
        <taxon>Noviherbaspirillum</taxon>
    </lineage>
</organism>
<proteinExistence type="predicted"/>
<keyword evidence="3" id="KW-1185">Reference proteome</keyword>
<dbReference type="Proteomes" id="UP000887222">
    <property type="component" value="Unassembled WGS sequence"/>
</dbReference>
<keyword evidence="1" id="KW-0472">Membrane</keyword>
<feature type="transmembrane region" description="Helical" evidence="1">
    <location>
        <begin position="27"/>
        <end position="49"/>
    </location>
</feature>
<dbReference type="EMBL" id="BPMK01000004">
    <property type="protein sequence ID" value="GIZ51121.1"/>
    <property type="molecule type" value="Genomic_DNA"/>
</dbReference>